<dbReference type="AlphaFoldDB" id="A0A520KYA8"/>
<dbReference type="NCBIfam" id="TIGR03676">
    <property type="entry name" value="aRF1_eRF1"/>
    <property type="match status" value="1"/>
</dbReference>
<dbReference type="Gene3D" id="3.30.960.10">
    <property type="entry name" value="eRF1 domain 1"/>
    <property type="match status" value="1"/>
</dbReference>
<proteinExistence type="inferred from homology"/>
<comment type="subunit">
    <text evidence="4 9">Heterodimer of two subunits, one of which binds GTP.</text>
</comment>
<dbReference type="Proteomes" id="UP000320766">
    <property type="component" value="Unassembled WGS sequence"/>
</dbReference>
<dbReference type="Pfam" id="PF03463">
    <property type="entry name" value="eRF1_1"/>
    <property type="match status" value="1"/>
</dbReference>
<dbReference type="InterPro" id="IPR020918">
    <property type="entry name" value="Peptide_chain-rel_aRF1"/>
</dbReference>
<name>A0A520KYA8_9EURY</name>
<dbReference type="InterPro" id="IPR005141">
    <property type="entry name" value="eRF1_2"/>
</dbReference>
<comment type="function">
    <text evidence="1 9">Directs the termination of nascent peptide synthesis (translation) in response to the termination codons UAA, UAG and UGA.</text>
</comment>
<evidence type="ECO:0000313" key="12">
    <source>
        <dbReference type="Proteomes" id="UP000320766"/>
    </source>
</evidence>
<dbReference type="InterPro" id="IPR004403">
    <property type="entry name" value="Peptide_chain-rel_eRF1/aRF1"/>
</dbReference>
<dbReference type="SUPFAM" id="SSF55481">
    <property type="entry name" value="N-terminal domain of eukaryotic peptide chain release factor subunit 1, ERF1"/>
    <property type="match status" value="1"/>
</dbReference>
<evidence type="ECO:0000256" key="7">
    <source>
        <dbReference type="ARBA" id="ARBA00022917"/>
    </source>
</evidence>
<dbReference type="EMBL" id="RXIL01000029">
    <property type="protein sequence ID" value="RZN72306.1"/>
    <property type="molecule type" value="Genomic_DNA"/>
</dbReference>
<dbReference type="InterPro" id="IPR029064">
    <property type="entry name" value="Ribosomal_eL30-like_sf"/>
</dbReference>
<dbReference type="PANTHER" id="PTHR10113">
    <property type="entry name" value="PEPTIDE CHAIN RELEASE FACTOR SUBUNIT 1"/>
    <property type="match status" value="1"/>
</dbReference>
<dbReference type="Pfam" id="PF03464">
    <property type="entry name" value="eRF1_2"/>
    <property type="match status" value="1"/>
</dbReference>
<dbReference type="GO" id="GO:0016149">
    <property type="term" value="F:translation release factor activity, codon specific"/>
    <property type="evidence" value="ECO:0007669"/>
    <property type="project" value="UniProtKB-UniRule"/>
</dbReference>
<feature type="domain" description="eRF1/Pelota-like N-terminal" evidence="10">
    <location>
        <begin position="1"/>
        <end position="136"/>
    </location>
</feature>
<dbReference type="SUPFAM" id="SSF55315">
    <property type="entry name" value="L30e-like"/>
    <property type="match status" value="1"/>
</dbReference>
<reference evidence="11 12" key="1">
    <citation type="journal article" date="2019" name="Nat. Microbiol.">
        <title>Wide diversity of methane and short-chain alkane metabolisms in uncultured archaea.</title>
        <authorList>
            <person name="Borrel G."/>
            <person name="Adam P.S."/>
            <person name="McKay L.J."/>
            <person name="Chen L.X."/>
            <person name="Sierra-Garcia I.N."/>
            <person name="Sieber C.M."/>
            <person name="Letourneur Q."/>
            <person name="Ghozlane A."/>
            <person name="Andersen G.L."/>
            <person name="Li W.J."/>
            <person name="Hallam S.J."/>
            <person name="Muyzer G."/>
            <person name="de Oliveira V.M."/>
            <person name="Inskeep W.P."/>
            <person name="Banfield J.F."/>
            <person name="Gribaldo S."/>
        </authorList>
    </citation>
    <scope>NUCLEOTIDE SEQUENCE [LARGE SCALE GENOMIC DNA]</scope>
    <source>
        <strain evidence="11">NM1b</strain>
    </source>
</reference>
<evidence type="ECO:0000256" key="3">
    <source>
        <dbReference type="ARBA" id="ARBA00005326"/>
    </source>
</evidence>
<comment type="subcellular location">
    <subcellularLocation>
        <location evidence="2 9">Cytoplasm</location>
    </subcellularLocation>
</comment>
<keyword evidence="7 9" id="KW-0648">Protein biosynthesis</keyword>
<evidence type="ECO:0000256" key="6">
    <source>
        <dbReference type="ARBA" id="ARBA00022490"/>
    </source>
</evidence>
<dbReference type="Gene3D" id="3.30.420.60">
    <property type="entry name" value="eRF1 domain 2"/>
    <property type="match status" value="1"/>
</dbReference>
<evidence type="ECO:0000256" key="5">
    <source>
        <dbReference type="ARBA" id="ARBA00019723"/>
    </source>
</evidence>
<dbReference type="Gene3D" id="3.30.1330.30">
    <property type="match status" value="1"/>
</dbReference>
<dbReference type="FunFam" id="3.30.960.10:FF:000003">
    <property type="entry name" value="Peptide chain release factor subunit 1"/>
    <property type="match status" value="1"/>
</dbReference>
<gene>
    <name evidence="9 11" type="primary">prf1</name>
    <name evidence="11" type="ORF">EF807_01520</name>
</gene>
<comment type="caution">
    <text evidence="11">The sequence shown here is derived from an EMBL/GenBank/DDBJ whole genome shotgun (WGS) entry which is preliminary data.</text>
</comment>
<dbReference type="SUPFAM" id="SSF53137">
    <property type="entry name" value="Translational machinery components"/>
    <property type="match status" value="1"/>
</dbReference>
<dbReference type="InterPro" id="IPR005140">
    <property type="entry name" value="eRF1_Pelota-like_N"/>
</dbReference>
<dbReference type="GO" id="GO:0005737">
    <property type="term" value="C:cytoplasm"/>
    <property type="evidence" value="ECO:0007669"/>
    <property type="project" value="UniProtKB-SubCell"/>
</dbReference>
<evidence type="ECO:0000256" key="9">
    <source>
        <dbReference type="HAMAP-Rule" id="MF_00424"/>
    </source>
</evidence>
<dbReference type="FunFam" id="3.30.420.60:FF:000003">
    <property type="entry name" value="Peptide chain release factor subunit 1"/>
    <property type="match status" value="1"/>
</dbReference>
<dbReference type="Pfam" id="PF03465">
    <property type="entry name" value="eRF1_3"/>
    <property type="match status" value="1"/>
</dbReference>
<dbReference type="HAMAP" id="MF_00424">
    <property type="entry name" value="Rel_fact_arch_1"/>
    <property type="match status" value="1"/>
</dbReference>
<protein>
    <recommendedName>
        <fullName evidence="5 9">Peptide chain release factor subunit 1</fullName>
    </recommendedName>
    <alternativeName>
        <fullName evidence="8 9">Translation termination factor aRF1</fullName>
    </alternativeName>
</protein>
<keyword evidence="6 9" id="KW-0963">Cytoplasm</keyword>
<evidence type="ECO:0000256" key="4">
    <source>
        <dbReference type="ARBA" id="ARBA00011520"/>
    </source>
</evidence>
<dbReference type="InterPro" id="IPR005142">
    <property type="entry name" value="eRF1_3"/>
</dbReference>
<evidence type="ECO:0000313" key="11">
    <source>
        <dbReference type="EMBL" id="RZN72306.1"/>
    </source>
</evidence>
<evidence type="ECO:0000259" key="10">
    <source>
        <dbReference type="SMART" id="SM01194"/>
    </source>
</evidence>
<dbReference type="SMART" id="SM01194">
    <property type="entry name" value="eRF1_1"/>
    <property type="match status" value="1"/>
</dbReference>
<dbReference type="InterPro" id="IPR024049">
    <property type="entry name" value="eRF1_1_sf"/>
</dbReference>
<sequence length="412" mass="46374">MAELSTQEKYKFKRTLEELKKKRGQGTELLSIYIPHDKQISDVTAQLKDEVGSASNIKSKSTRRNVQGALASVLSRLRYYRMPPENGLIIFCGAVRLSGDKTDMESIIMEPPEPVLSYSYQCSSEFYIEPLEEILKDKKTFELLVLDRKEAAVGLLVGKRIEALRHLTSNVPGKQRKGGQSAARFSRLRLIAINEFYKRIGEAASNVYLKGDWEDFRGIFIGGPSPTKEEFVKGEYLHYALQKKILGVFDVSYTDESGLYELVNKLSQSMDDMEIAKEKKLINRFMSEVIKENGLASYGEEFVRANLKAGAVDTLLLSEDLKMERIRRRCGNCGREETITIAADGDEQDNMVCKCGSTLEIIERRDIVEELSETAEASGTKVEMISTESEEGEQFFNAFGGIAAILRFRVGV</sequence>
<evidence type="ECO:0000256" key="1">
    <source>
        <dbReference type="ARBA" id="ARBA00002832"/>
    </source>
</evidence>
<evidence type="ECO:0000256" key="2">
    <source>
        <dbReference type="ARBA" id="ARBA00004496"/>
    </source>
</evidence>
<organism evidence="11 12">
    <name type="scientific">Candidatus Methanolliviera hydrocarbonicum</name>
    <dbReference type="NCBI Taxonomy" id="2491085"/>
    <lineage>
        <taxon>Archaea</taxon>
        <taxon>Methanobacteriati</taxon>
        <taxon>Methanobacteriota</taxon>
        <taxon>Candidatus Methanoliparia</taxon>
        <taxon>Candidatus Methanoliparales</taxon>
        <taxon>Candidatus Methanollivieraceae</taxon>
        <taxon>Candidatus Methanolliviera</taxon>
    </lineage>
</organism>
<accession>A0A520KYA8</accession>
<dbReference type="FunFam" id="3.30.1330.30:FF:000032">
    <property type="entry name" value="Eukaryotic peptide chain release factor subunit 1"/>
    <property type="match status" value="1"/>
</dbReference>
<comment type="similarity">
    <text evidence="3 9">Belongs to the eukaryotic release factor 1 family.</text>
</comment>
<evidence type="ECO:0000256" key="8">
    <source>
        <dbReference type="ARBA" id="ARBA00031168"/>
    </source>
</evidence>
<dbReference type="InterPro" id="IPR042226">
    <property type="entry name" value="eFR1_2_sf"/>
</dbReference>